<dbReference type="OMA" id="WYLILDV"/>
<evidence type="ECO:0000313" key="2">
    <source>
        <dbReference type="Ensembl" id="ENSVURP00010027320.1"/>
    </source>
</evidence>
<keyword evidence="1" id="KW-0812">Transmembrane</keyword>
<reference evidence="2" key="2">
    <citation type="submission" date="2025-08" db="UniProtKB">
        <authorList>
            <consortium name="Ensembl"/>
        </authorList>
    </citation>
    <scope>IDENTIFICATION</scope>
</reference>
<accession>A0A4X2M0Y2</accession>
<dbReference type="SUPFAM" id="SSF81518">
    <property type="entry name" value="Subunit XI (6.4 kDa protein) of cytochrome bc1 complex (Ubiquinol-cytochrome c reductase)"/>
    <property type="match status" value="1"/>
</dbReference>
<name>A0A4X2M0Y2_VOMUR</name>
<dbReference type="InterPro" id="IPR015089">
    <property type="entry name" value="UQCR"/>
</dbReference>
<evidence type="ECO:0000313" key="3">
    <source>
        <dbReference type="Proteomes" id="UP000314987"/>
    </source>
</evidence>
<dbReference type="PANTHER" id="PTHR15420">
    <property type="entry name" value="UBIQUINOL-CYTOCHROME C REDUCTASE COMPLEX 6.4 KD PROTEIN"/>
    <property type="match status" value="1"/>
</dbReference>
<dbReference type="Proteomes" id="UP000314987">
    <property type="component" value="Unassembled WGS sequence"/>
</dbReference>
<dbReference type="STRING" id="29139.ENSVURP00010027320"/>
<feature type="transmembrane region" description="Helical" evidence="1">
    <location>
        <begin position="20"/>
        <end position="42"/>
    </location>
</feature>
<reference evidence="2" key="3">
    <citation type="submission" date="2025-09" db="UniProtKB">
        <authorList>
            <consortium name="Ensembl"/>
        </authorList>
    </citation>
    <scope>IDENTIFICATION</scope>
</reference>
<sequence length="53" mass="6163">MLNKLLGPCYKKLVKYWLPTAGTWGAVGAMGLIWVIDWCLLLDLMPYIHQWQI</sequence>
<proteinExistence type="predicted"/>
<reference evidence="3" key="1">
    <citation type="submission" date="2018-12" db="EMBL/GenBank/DDBJ databases">
        <authorList>
            <person name="Yazar S."/>
        </authorList>
    </citation>
    <scope>NUCLEOTIDE SEQUENCE [LARGE SCALE GENOMIC DNA]</scope>
</reference>
<dbReference type="PANTHER" id="PTHR15420:SF2">
    <property type="entry name" value="CYTOCHROME B-C1 COMPLEX SUBUNIT 10"/>
    <property type="match status" value="1"/>
</dbReference>
<dbReference type="Pfam" id="PF08997">
    <property type="entry name" value="UCR_6-4kD"/>
    <property type="match status" value="1"/>
</dbReference>
<dbReference type="GO" id="GO:0005743">
    <property type="term" value="C:mitochondrial inner membrane"/>
    <property type="evidence" value="ECO:0007669"/>
    <property type="project" value="TreeGrafter"/>
</dbReference>
<dbReference type="GO" id="GO:0006122">
    <property type="term" value="P:mitochondrial electron transport, ubiquinol to cytochrome c"/>
    <property type="evidence" value="ECO:0007669"/>
    <property type="project" value="InterPro"/>
</dbReference>
<protein>
    <submittedName>
        <fullName evidence="2">Uncharacterized protein</fullName>
    </submittedName>
</protein>
<dbReference type="AlphaFoldDB" id="A0A4X2M0Y2"/>
<keyword evidence="3" id="KW-1185">Reference proteome</keyword>
<dbReference type="InterPro" id="IPR029027">
    <property type="entry name" value="Single_a-helix_sf"/>
</dbReference>
<keyword evidence="1" id="KW-1133">Transmembrane helix</keyword>
<dbReference type="Gene3D" id="1.20.5.220">
    <property type="match status" value="1"/>
</dbReference>
<keyword evidence="1" id="KW-0472">Membrane</keyword>
<organism evidence="2 3">
    <name type="scientific">Vombatus ursinus</name>
    <name type="common">Common wombat</name>
    <dbReference type="NCBI Taxonomy" id="29139"/>
    <lineage>
        <taxon>Eukaryota</taxon>
        <taxon>Metazoa</taxon>
        <taxon>Chordata</taxon>
        <taxon>Craniata</taxon>
        <taxon>Vertebrata</taxon>
        <taxon>Euteleostomi</taxon>
        <taxon>Mammalia</taxon>
        <taxon>Metatheria</taxon>
        <taxon>Diprotodontia</taxon>
        <taxon>Vombatidae</taxon>
        <taxon>Vombatus</taxon>
    </lineage>
</organism>
<evidence type="ECO:0000256" key="1">
    <source>
        <dbReference type="SAM" id="Phobius"/>
    </source>
</evidence>
<dbReference type="GeneTree" id="ENSGT01020000230695"/>
<dbReference type="Ensembl" id="ENSVURT00010031110.1">
    <property type="protein sequence ID" value="ENSVURP00010027320.1"/>
    <property type="gene ID" value="ENSVURG00010020907.1"/>
</dbReference>